<evidence type="ECO:0000256" key="2">
    <source>
        <dbReference type="ARBA" id="ARBA00022448"/>
    </source>
</evidence>
<dbReference type="RefSeq" id="XP_014566596.1">
    <property type="nucleotide sequence ID" value="XM_014711110.1"/>
</dbReference>
<proteinExistence type="inferred from homology"/>
<dbReference type="OrthoDB" id="26242at2759"/>
<keyword evidence="4" id="KW-0653">Protein transport</keyword>
<sequence length="956" mass="106109">MSRRARDEAALELDNDTLLKVYGLKTAQPSSWQDSISSEAAGPDVVAGTAGSSSRADEPDPLGLRRGSLLSTVPDAPANVKATVLISSKAFDPKTFLATVHPNAAFQDLKEGRERLKGTLEQRSEALRILVEEEFDRFVSIKGSTAAVYDDMRAGLLVDDREYGIRDIKETLRAATSKADQVFMPILDAQLRADRLRSTVGVLERSKFFFNLPGSLLEAIDKGRYDTALLAYRKGLGLRQTAANQLLAPLAGQELTQQQQAQSRRVFDKVWRQVERIITDLRETLTARLRDPKRSTEEIGRTIEMLLELNPEDDPVWIFLDGHYRHINRALQASFDDCSGNFDDALADASKQASPEKALAAELQSSIKIIEAKTSDTALEQAASAQVWKTVFELVKSLSEVLLRYLPGFWKIAKGCADGQYSRSTRNAPARRSPAQARTMTTELIIQYTSSLSSFLSLSSTTSDSQQQRPLPSFVPPNASTLVSGHFMLKTLAELVETTNELGSIGLAPESASSLRELVSATRLRFQNTVSTLWQADAALFAHLEGWQRDPIRPDTMLLMRSLVTFHTATTRIVYRISGASEERATQLFALNSTRPFDGRSNEEPIATDFARRIQTEYTQALLSLLGTIAKTAFAVIGNARDERSRDALQTVMLDEDDRILLTISSLADFQRDSLPRMFDQLRLALASDVSEPRSSVEKLIKELDRALFDDFVTRQADRMTGTVRKGISQVPWQSFQGPAEIHSYVYESLIMLVLTHAQVGRITKTLLPRVMNALVERLAAEYLNSFSKVKSFGTGGMLQATLEAEFSQQVLETYISDRVRATFQQAYTAVSEIYQGPRASSAQLSRMKDILVACKRASALQFLCFRAPIEQIYPQSEAPRVSSNRAPTPISKRAQPVPGRKAGASVDALRSAPYPHTYANSLIRLERICAPDEIKRLCLAPGTPKQEKKRAEPDK</sequence>
<dbReference type="EMBL" id="BABT02000007">
    <property type="protein sequence ID" value="GAA93492.1"/>
    <property type="molecule type" value="Genomic_DNA"/>
</dbReference>
<feature type="region of interest" description="Disordered" evidence="5">
    <location>
        <begin position="28"/>
        <end position="67"/>
    </location>
</feature>
<reference evidence="7 8" key="1">
    <citation type="journal article" date="2011" name="J. Gen. Appl. Microbiol.">
        <title>Draft genome sequencing of the enigmatic basidiomycete Mixia osmundae.</title>
        <authorList>
            <person name="Nishida H."/>
            <person name="Nagatsuka Y."/>
            <person name="Sugiyama J."/>
        </authorList>
    </citation>
    <scope>NUCLEOTIDE SEQUENCE [LARGE SCALE GENOMIC DNA]</scope>
    <source>
        <strain evidence="8">CBS 9802 / IAM 14324 / JCM 22182 / KY 12970</strain>
    </source>
</reference>
<comment type="subunit">
    <text evidence="4">Component of the exocyst complex.</text>
</comment>
<keyword evidence="8" id="KW-1185">Reference proteome</keyword>
<dbReference type="Proteomes" id="UP000009131">
    <property type="component" value="Unassembled WGS sequence"/>
</dbReference>
<dbReference type="Pfam" id="PF15469">
    <property type="entry name" value="Sec5"/>
    <property type="match status" value="1"/>
</dbReference>
<evidence type="ECO:0000256" key="5">
    <source>
        <dbReference type="SAM" id="MobiDB-lite"/>
    </source>
</evidence>
<comment type="function">
    <text evidence="4">Component of the exocyst complex involved in the docking of exocytic vesicles with fusion sites on the plasma membrane.</text>
</comment>
<dbReference type="InParanoid" id="G7DSD2"/>
<dbReference type="eggNOG" id="KOG2347">
    <property type="taxonomic scope" value="Eukaryota"/>
</dbReference>
<accession>G7DSD2</accession>
<feature type="region of interest" description="Disordered" evidence="5">
    <location>
        <begin position="878"/>
        <end position="902"/>
    </location>
</feature>
<keyword evidence="2 4" id="KW-0813">Transport</keyword>
<dbReference type="PANTHER" id="PTHR13043:SF1">
    <property type="entry name" value="EXOCYST COMPLEX COMPONENT 2"/>
    <property type="match status" value="1"/>
</dbReference>
<gene>
    <name evidence="7" type="primary">Mo00133</name>
    <name evidence="7" type="ORF">E5Q_00133</name>
</gene>
<dbReference type="InterPro" id="IPR039481">
    <property type="entry name" value="EXOC2/Sec5_N_dom"/>
</dbReference>
<keyword evidence="3 4" id="KW-0268">Exocytosis</keyword>
<dbReference type="PANTHER" id="PTHR13043">
    <property type="entry name" value="EXOCYST COMPLEX COMPONENT SEC5"/>
    <property type="match status" value="1"/>
</dbReference>
<dbReference type="GO" id="GO:0006887">
    <property type="term" value="P:exocytosis"/>
    <property type="evidence" value="ECO:0007669"/>
    <property type="project" value="UniProtKB-KW"/>
</dbReference>
<dbReference type="GO" id="GO:0000145">
    <property type="term" value="C:exocyst"/>
    <property type="evidence" value="ECO:0007669"/>
    <property type="project" value="UniProtKB-UniRule"/>
</dbReference>
<reference evidence="7 8" key="2">
    <citation type="journal article" date="2012" name="Open Biol.">
        <title>Characteristics of nucleosomes and linker DNA regions on the genome of the basidiomycete Mixia osmundae revealed by mono- and dinucleosome mapping.</title>
        <authorList>
            <person name="Nishida H."/>
            <person name="Kondo S."/>
            <person name="Matsumoto T."/>
            <person name="Suzuki Y."/>
            <person name="Yoshikawa H."/>
            <person name="Taylor T.D."/>
            <person name="Sugiyama J."/>
        </authorList>
    </citation>
    <scope>NUCLEOTIDE SEQUENCE [LARGE SCALE GENOMIC DNA]</scope>
    <source>
        <strain evidence="8">CBS 9802 / IAM 14324 / JCM 22182 / KY 12970</strain>
    </source>
</reference>
<feature type="compositionally biased region" description="Polar residues" evidence="5">
    <location>
        <begin position="28"/>
        <end position="38"/>
    </location>
</feature>
<name>G7DSD2_MIXOS</name>
<dbReference type="AlphaFoldDB" id="G7DSD2"/>
<dbReference type="HOGENOM" id="CLU_324954_0_0_1"/>
<evidence type="ECO:0000256" key="3">
    <source>
        <dbReference type="ARBA" id="ARBA00022483"/>
    </source>
</evidence>
<dbReference type="InterPro" id="IPR029175">
    <property type="entry name" value="EXOC2/Sec5"/>
</dbReference>
<feature type="domain" description="Exocyst complex component EXOC2/Sec5 N-terminal" evidence="6">
    <location>
        <begin position="59"/>
        <end position="866"/>
    </location>
</feature>
<organism evidence="7 8">
    <name type="scientific">Mixia osmundae (strain CBS 9802 / IAM 14324 / JCM 22182 / KY 12970)</name>
    <dbReference type="NCBI Taxonomy" id="764103"/>
    <lineage>
        <taxon>Eukaryota</taxon>
        <taxon>Fungi</taxon>
        <taxon>Dikarya</taxon>
        <taxon>Basidiomycota</taxon>
        <taxon>Pucciniomycotina</taxon>
        <taxon>Mixiomycetes</taxon>
        <taxon>Mixiales</taxon>
        <taxon>Mixiaceae</taxon>
        <taxon>Mixia</taxon>
    </lineage>
</organism>
<evidence type="ECO:0000259" key="6">
    <source>
        <dbReference type="Pfam" id="PF15469"/>
    </source>
</evidence>
<evidence type="ECO:0000256" key="1">
    <source>
        <dbReference type="ARBA" id="ARBA00010578"/>
    </source>
</evidence>
<protein>
    <recommendedName>
        <fullName evidence="4">Exocyst complex component SEC5</fullName>
    </recommendedName>
</protein>
<dbReference type="OMA" id="RMWMDVD"/>
<dbReference type="GO" id="GO:0015031">
    <property type="term" value="P:protein transport"/>
    <property type="evidence" value="ECO:0007669"/>
    <property type="project" value="UniProtKB-KW"/>
</dbReference>
<comment type="caution">
    <text evidence="7">The sequence shown here is derived from an EMBL/GenBank/DDBJ whole genome shotgun (WGS) entry which is preliminary data.</text>
</comment>
<evidence type="ECO:0000256" key="4">
    <source>
        <dbReference type="RuleBase" id="RU365069"/>
    </source>
</evidence>
<evidence type="ECO:0000313" key="8">
    <source>
        <dbReference type="Proteomes" id="UP000009131"/>
    </source>
</evidence>
<dbReference type="STRING" id="764103.G7DSD2"/>
<evidence type="ECO:0000313" key="7">
    <source>
        <dbReference type="EMBL" id="GAA93492.1"/>
    </source>
</evidence>
<comment type="similarity">
    <text evidence="1 4">Belongs to the SEC5 family.</text>
</comment>
<dbReference type="GO" id="GO:0006893">
    <property type="term" value="P:Golgi to plasma membrane transport"/>
    <property type="evidence" value="ECO:0007669"/>
    <property type="project" value="UniProtKB-UniRule"/>
</dbReference>